<keyword evidence="4" id="KW-1185">Reference proteome</keyword>
<evidence type="ECO:0000313" key="3">
    <source>
        <dbReference type="EMBL" id="OCK79998.1"/>
    </source>
</evidence>
<organism evidence="3 4">
    <name type="scientific">Lepidopterella palustris CBS 459.81</name>
    <dbReference type="NCBI Taxonomy" id="1314670"/>
    <lineage>
        <taxon>Eukaryota</taxon>
        <taxon>Fungi</taxon>
        <taxon>Dikarya</taxon>
        <taxon>Ascomycota</taxon>
        <taxon>Pezizomycotina</taxon>
        <taxon>Dothideomycetes</taxon>
        <taxon>Pleosporomycetidae</taxon>
        <taxon>Mytilinidiales</taxon>
        <taxon>Argynnaceae</taxon>
        <taxon>Lepidopterella</taxon>
    </lineage>
</organism>
<protein>
    <submittedName>
        <fullName evidence="3">Uncharacterized protein</fullName>
    </submittedName>
</protein>
<feature type="region of interest" description="Disordered" evidence="1">
    <location>
        <begin position="99"/>
        <end position="223"/>
    </location>
</feature>
<dbReference type="Proteomes" id="UP000250266">
    <property type="component" value="Unassembled WGS sequence"/>
</dbReference>
<dbReference type="AlphaFoldDB" id="A0A8E2JEY5"/>
<evidence type="ECO:0000256" key="1">
    <source>
        <dbReference type="SAM" id="MobiDB-lite"/>
    </source>
</evidence>
<feature type="compositionally biased region" description="Polar residues" evidence="1">
    <location>
        <begin position="125"/>
        <end position="139"/>
    </location>
</feature>
<name>A0A8E2JEY5_9PEZI</name>
<accession>A0A8E2JEY5</accession>
<feature type="transmembrane region" description="Helical" evidence="2">
    <location>
        <begin position="33"/>
        <end position="54"/>
    </location>
</feature>
<feature type="compositionally biased region" description="Polar residues" evidence="1">
    <location>
        <begin position="183"/>
        <end position="194"/>
    </location>
</feature>
<keyword evidence="2" id="KW-1133">Transmembrane helix</keyword>
<dbReference type="EMBL" id="KV744978">
    <property type="protein sequence ID" value="OCK79998.1"/>
    <property type="molecule type" value="Genomic_DNA"/>
</dbReference>
<proteinExistence type="predicted"/>
<keyword evidence="2" id="KW-0472">Membrane</keyword>
<sequence length="223" mass="24653">MVFHDILLLNTTGNSTDPTTDPTFLAELSAIEFITMFSLLLIIVMFVFIGWFALGHLYEHCSMTSTPYRTTIVPSRMMWRQATLLIELDPEKFAGLARTEERPFDDLERRQETPPPPFRSEETNIDSSEPSVPTSQVATSPAHPMANNGQGPRVWGCWRQIPLPPPFTSRARHAHTSEEANDGCSNPSVSTSQGAALPIHSAAIEGQAPQVLNQSGRLPPTSR</sequence>
<feature type="compositionally biased region" description="Polar residues" evidence="1">
    <location>
        <begin position="210"/>
        <end position="223"/>
    </location>
</feature>
<reference evidence="3 4" key="1">
    <citation type="journal article" date="2016" name="Nat. Commun.">
        <title>Ectomycorrhizal ecology is imprinted in the genome of the dominant symbiotic fungus Cenococcum geophilum.</title>
        <authorList>
            <consortium name="DOE Joint Genome Institute"/>
            <person name="Peter M."/>
            <person name="Kohler A."/>
            <person name="Ohm R.A."/>
            <person name="Kuo A."/>
            <person name="Krutzmann J."/>
            <person name="Morin E."/>
            <person name="Arend M."/>
            <person name="Barry K.W."/>
            <person name="Binder M."/>
            <person name="Choi C."/>
            <person name="Clum A."/>
            <person name="Copeland A."/>
            <person name="Grisel N."/>
            <person name="Haridas S."/>
            <person name="Kipfer T."/>
            <person name="LaButti K."/>
            <person name="Lindquist E."/>
            <person name="Lipzen A."/>
            <person name="Maire R."/>
            <person name="Meier B."/>
            <person name="Mihaltcheva S."/>
            <person name="Molinier V."/>
            <person name="Murat C."/>
            <person name="Poggeler S."/>
            <person name="Quandt C.A."/>
            <person name="Sperisen C."/>
            <person name="Tritt A."/>
            <person name="Tisserant E."/>
            <person name="Crous P.W."/>
            <person name="Henrissat B."/>
            <person name="Nehls U."/>
            <person name="Egli S."/>
            <person name="Spatafora J.W."/>
            <person name="Grigoriev I.V."/>
            <person name="Martin F.M."/>
        </authorList>
    </citation>
    <scope>NUCLEOTIDE SEQUENCE [LARGE SCALE GENOMIC DNA]</scope>
    <source>
        <strain evidence="3 4">CBS 459.81</strain>
    </source>
</reference>
<keyword evidence="2" id="KW-0812">Transmembrane</keyword>
<feature type="compositionally biased region" description="Basic and acidic residues" evidence="1">
    <location>
        <begin position="99"/>
        <end position="112"/>
    </location>
</feature>
<evidence type="ECO:0000256" key="2">
    <source>
        <dbReference type="SAM" id="Phobius"/>
    </source>
</evidence>
<evidence type="ECO:0000313" key="4">
    <source>
        <dbReference type="Proteomes" id="UP000250266"/>
    </source>
</evidence>
<gene>
    <name evidence="3" type="ORF">K432DRAFT_405070</name>
</gene>